<keyword evidence="3" id="KW-1185">Reference proteome</keyword>
<evidence type="ECO:0000313" key="3">
    <source>
        <dbReference type="Proteomes" id="UP000276834"/>
    </source>
</evidence>
<feature type="region of interest" description="Disordered" evidence="1">
    <location>
        <begin position="28"/>
        <end position="50"/>
    </location>
</feature>
<reference evidence="2 3" key="1">
    <citation type="journal article" date="2018" name="Proc. R. Soc. B">
        <title>A non-coding region near Follistatin controls head colour polymorphism in the Gouldian finch.</title>
        <authorList>
            <person name="Toomey M.B."/>
            <person name="Marques C.I."/>
            <person name="Andrade P."/>
            <person name="Araujo P.M."/>
            <person name="Sabatino S."/>
            <person name="Gazda M.A."/>
            <person name="Afonso S."/>
            <person name="Lopes R.J."/>
            <person name="Corbo J.C."/>
            <person name="Carneiro M."/>
        </authorList>
    </citation>
    <scope>NUCLEOTIDE SEQUENCE [LARGE SCALE GENOMIC DNA]</scope>
    <source>
        <strain evidence="2">Red01</strain>
        <tissue evidence="2">Muscle</tissue>
    </source>
</reference>
<sequence>MEDTSGVSAQPLGFGVPNVAAIITTPRLAGDRESQQPCEDTSSSSISTFGALEWTWQPQ</sequence>
<dbReference type="AlphaFoldDB" id="A0A3L8RRX8"/>
<organism evidence="2 3">
    <name type="scientific">Chloebia gouldiae</name>
    <name type="common">Gouldian finch</name>
    <name type="synonym">Erythrura gouldiae</name>
    <dbReference type="NCBI Taxonomy" id="44316"/>
    <lineage>
        <taxon>Eukaryota</taxon>
        <taxon>Metazoa</taxon>
        <taxon>Chordata</taxon>
        <taxon>Craniata</taxon>
        <taxon>Vertebrata</taxon>
        <taxon>Euteleostomi</taxon>
        <taxon>Archelosauria</taxon>
        <taxon>Archosauria</taxon>
        <taxon>Dinosauria</taxon>
        <taxon>Saurischia</taxon>
        <taxon>Theropoda</taxon>
        <taxon>Coelurosauria</taxon>
        <taxon>Aves</taxon>
        <taxon>Neognathae</taxon>
        <taxon>Neoaves</taxon>
        <taxon>Telluraves</taxon>
        <taxon>Australaves</taxon>
        <taxon>Passeriformes</taxon>
        <taxon>Passeroidea</taxon>
        <taxon>Passeridae</taxon>
        <taxon>Chloebia</taxon>
    </lineage>
</organism>
<gene>
    <name evidence="2" type="ORF">DV515_00016589</name>
</gene>
<protein>
    <submittedName>
        <fullName evidence="2">Uncharacterized protein</fullName>
    </submittedName>
</protein>
<name>A0A3L8RRX8_CHLGU</name>
<feature type="compositionally biased region" description="Polar residues" evidence="1">
    <location>
        <begin position="35"/>
        <end position="48"/>
    </location>
</feature>
<dbReference type="EMBL" id="QUSF01000360">
    <property type="protein sequence ID" value="RLV82494.1"/>
    <property type="molecule type" value="Genomic_DNA"/>
</dbReference>
<comment type="caution">
    <text evidence="2">The sequence shown here is derived from an EMBL/GenBank/DDBJ whole genome shotgun (WGS) entry which is preliminary data.</text>
</comment>
<proteinExistence type="predicted"/>
<evidence type="ECO:0000313" key="2">
    <source>
        <dbReference type="EMBL" id="RLV82494.1"/>
    </source>
</evidence>
<evidence type="ECO:0000256" key="1">
    <source>
        <dbReference type="SAM" id="MobiDB-lite"/>
    </source>
</evidence>
<dbReference type="Proteomes" id="UP000276834">
    <property type="component" value="Unassembled WGS sequence"/>
</dbReference>
<accession>A0A3L8RRX8</accession>